<dbReference type="EMBL" id="LAZR01033942">
    <property type="protein sequence ID" value="KKL46674.1"/>
    <property type="molecule type" value="Genomic_DNA"/>
</dbReference>
<comment type="caution">
    <text evidence="2">The sequence shown here is derived from an EMBL/GenBank/DDBJ whole genome shotgun (WGS) entry which is preliminary data.</text>
</comment>
<keyword evidence="1" id="KW-0812">Transmembrane</keyword>
<evidence type="ECO:0000313" key="2">
    <source>
        <dbReference type="EMBL" id="KKL46674.1"/>
    </source>
</evidence>
<name>A0A0F9CC70_9ZZZZ</name>
<organism evidence="2">
    <name type="scientific">marine sediment metagenome</name>
    <dbReference type="NCBI Taxonomy" id="412755"/>
    <lineage>
        <taxon>unclassified sequences</taxon>
        <taxon>metagenomes</taxon>
        <taxon>ecological metagenomes</taxon>
    </lineage>
</organism>
<feature type="non-terminal residue" evidence="2">
    <location>
        <position position="1"/>
    </location>
</feature>
<feature type="transmembrane region" description="Helical" evidence="1">
    <location>
        <begin position="15"/>
        <end position="35"/>
    </location>
</feature>
<feature type="transmembrane region" description="Helical" evidence="1">
    <location>
        <begin position="42"/>
        <end position="63"/>
    </location>
</feature>
<keyword evidence="1" id="KW-1133">Transmembrane helix</keyword>
<protein>
    <submittedName>
        <fullName evidence="2">Uncharacterized protein</fullName>
    </submittedName>
</protein>
<reference evidence="2" key="1">
    <citation type="journal article" date="2015" name="Nature">
        <title>Complex archaea that bridge the gap between prokaryotes and eukaryotes.</title>
        <authorList>
            <person name="Spang A."/>
            <person name="Saw J.H."/>
            <person name="Jorgensen S.L."/>
            <person name="Zaremba-Niedzwiedzka K."/>
            <person name="Martijn J."/>
            <person name="Lind A.E."/>
            <person name="van Eijk R."/>
            <person name="Schleper C."/>
            <person name="Guy L."/>
            <person name="Ettema T.J."/>
        </authorList>
    </citation>
    <scope>NUCLEOTIDE SEQUENCE</scope>
</reference>
<sequence length="201" mass="22914">LVLLVLVMRIERSRYIVPLLPMLAITAAYGLNALGLVRIKRLLALMAVLGSIVIAYSAFMPYLRTNNLVNLMHAGSYLDEAGVDAVRVHAFPQKSIINPAVSVPLLDLYTSADIVYDYNLRPTFDRERIERSPFRFTWTYQNPAYYAKVGGVEPGHAAVVSFWRNETNIRRLPRGSRLLMRYDISEGIFRFKPYVSIFEVL</sequence>
<accession>A0A0F9CC70</accession>
<gene>
    <name evidence="2" type="ORF">LCGC14_2343160</name>
</gene>
<keyword evidence="1" id="KW-0472">Membrane</keyword>
<proteinExistence type="predicted"/>
<dbReference type="AlphaFoldDB" id="A0A0F9CC70"/>
<evidence type="ECO:0000256" key="1">
    <source>
        <dbReference type="SAM" id="Phobius"/>
    </source>
</evidence>